<dbReference type="AlphaFoldDB" id="A0A199VCC7"/>
<evidence type="ECO:0000256" key="2">
    <source>
        <dbReference type="ARBA" id="ARBA00022670"/>
    </source>
</evidence>
<dbReference type="InterPro" id="IPR001461">
    <property type="entry name" value="Aspartic_peptidase_A1"/>
</dbReference>
<keyword evidence="4 7" id="KW-0378">Hydrolase</keyword>
<feature type="region of interest" description="Disordered" evidence="8">
    <location>
        <begin position="118"/>
        <end position="150"/>
    </location>
</feature>
<keyword evidence="2 7" id="KW-0645">Protease</keyword>
<gene>
    <name evidence="11" type="ORF">ACMD2_26023</name>
</gene>
<dbReference type="InterPro" id="IPR033121">
    <property type="entry name" value="PEPTIDASE_A1"/>
</dbReference>
<feature type="active site" evidence="6">
    <location>
        <position position="192"/>
    </location>
</feature>
<feature type="compositionally biased region" description="Low complexity" evidence="8">
    <location>
        <begin position="83"/>
        <end position="92"/>
    </location>
</feature>
<evidence type="ECO:0000259" key="10">
    <source>
        <dbReference type="PROSITE" id="PS51767"/>
    </source>
</evidence>
<dbReference type="Pfam" id="PF14543">
    <property type="entry name" value="TAXi_N"/>
    <property type="match status" value="2"/>
</dbReference>
<keyword evidence="3 7" id="KW-0064">Aspartyl protease</keyword>
<protein>
    <submittedName>
        <fullName evidence="11">Aspartic proteinase nepenthesin-2</fullName>
    </submittedName>
</protein>
<name>A0A199VCC7_ANACO</name>
<dbReference type="InterPro" id="IPR001969">
    <property type="entry name" value="Aspartic_peptidase_AS"/>
</dbReference>
<dbReference type="GO" id="GO:0006508">
    <property type="term" value="P:proteolysis"/>
    <property type="evidence" value="ECO:0007669"/>
    <property type="project" value="UniProtKB-KW"/>
</dbReference>
<dbReference type="PANTHER" id="PTHR47967">
    <property type="entry name" value="OS07G0603500 PROTEIN-RELATED"/>
    <property type="match status" value="1"/>
</dbReference>
<dbReference type="InterPro" id="IPR032861">
    <property type="entry name" value="TAXi_N"/>
</dbReference>
<dbReference type="EMBL" id="LSRQ01002315">
    <property type="protein sequence ID" value="OAY74744.1"/>
    <property type="molecule type" value="Genomic_DNA"/>
</dbReference>
<dbReference type="CDD" id="cd05476">
    <property type="entry name" value="pepsin_A_like_plant"/>
    <property type="match status" value="1"/>
</dbReference>
<keyword evidence="5" id="KW-0325">Glycoprotein</keyword>
<comment type="similarity">
    <text evidence="1 7">Belongs to the peptidase A1 family.</text>
</comment>
<dbReference type="PROSITE" id="PS00141">
    <property type="entry name" value="ASP_PROTEASE"/>
    <property type="match status" value="1"/>
</dbReference>
<dbReference type="GO" id="GO:0004190">
    <property type="term" value="F:aspartic-type endopeptidase activity"/>
    <property type="evidence" value="ECO:0007669"/>
    <property type="project" value="UniProtKB-KW"/>
</dbReference>
<dbReference type="STRING" id="4615.A0A199VCC7"/>
<dbReference type="InterPro" id="IPR032799">
    <property type="entry name" value="TAXi_C"/>
</dbReference>
<evidence type="ECO:0000256" key="4">
    <source>
        <dbReference type="ARBA" id="ARBA00022801"/>
    </source>
</evidence>
<accession>A0A199VCC7</accession>
<dbReference type="Proteomes" id="UP000092600">
    <property type="component" value="Unassembled WGS sequence"/>
</dbReference>
<dbReference type="Gene3D" id="2.40.70.10">
    <property type="entry name" value="Acid Proteases"/>
    <property type="match status" value="3"/>
</dbReference>
<feature type="signal peptide" evidence="9">
    <location>
        <begin position="1"/>
        <end position="24"/>
    </location>
</feature>
<dbReference type="SUPFAM" id="SSF50630">
    <property type="entry name" value="Acid proteases"/>
    <property type="match status" value="1"/>
</dbReference>
<dbReference type="PANTHER" id="PTHR47967:SF28">
    <property type="entry name" value="ASPARTYL PROTEASE FAMILY PROTEIN 2-LIKE"/>
    <property type="match status" value="1"/>
</dbReference>
<evidence type="ECO:0000256" key="5">
    <source>
        <dbReference type="ARBA" id="ARBA00023180"/>
    </source>
</evidence>
<feature type="active site" evidence="6">
    <location>
        <position position="406"/>
    </location>
</feature>
<comment type="caution">
    <text evidence="11">The sequence shown here is derived from an EMBL/GenBank/DDBJ whole genome shotgun (WGS) entry which is preliminary data.</text>
</comment>
<feature type="compositionally biased region" description="Basic and acidic residues" evidence="8">
    <location>
        <begin position="130"/>
        <end position="145"/>
    </location>
</feature>
<evidence type="ECO:0000313" key="12">
    <source>
        <dbReference type="Proteomes" id="UP000092600"/>
    </source>
</evidence>
<evidence type="ECO:0000256" key="6">
    <source>
        <dbReference type="PIRSR" id="PIRSR601461-1"/>
    </source>
</evidence>
<dbReference type="PROSITE" id="PS51767">
    <property type="entry name" value="PEPTIDASE_A1"/>
    <property type="match status" value="1"/>
</dbReference>
<dbReference type="PRINTS" id="PR00792">
    <property type="entry name" value="PEPSIN"/>
</dbReference>
<keyword evidence="9" id="KW-0732">Signal</keyword>
<evidence type="ECO:0000256" key="8">
    <source>
        <dbReference type="SAM" id="MobiDB-lite"/>
    </source>
</evidence>
<feature type="chain" id="PRO_5008285808" evidence="9">
    <location>
        <begin position="25"/>
        <end position="530"/>
    </location>
</feature>
<dbReference type="Pfam" id="PF14541">
    <property type="entry name" value="TAXi_C"/>
    <property type="match status" value="1"/>
</dbReference>
<reference evidence="11 12" key="1">
    <citation type="journal article" date="2016" name="DNA Res.">
        <title>The draft genome of MD-2 pineapple using hybrid error correction of long reads.</title>
        <authorList>
            <person name="Redwan R.M."/>
            <person name="Saidin A."/>
            <person name="Kumar S.V."/>
        </authorList>
    </citation>
    <scope>NUCLEOTIDE SEQUENCE [LARGE SCALE GENOMIC DNA]</scope>
    <source>
        <strain evidence="12">cv. MD2</strain>
        <tissue evidence="11">Leaf</tissue>
    </source>
</reference>
<evidence type="ECO:0000256" key="3">
    <source>
        <dbReference type="ARBA" id="ARBA00022750"/>
    </source>
</evidence>
<dbReference type="InterPro" id="IPR051708">
    <property type="entry name" value="Plant_Aspart_Prot_A1"/>
</dbReference>
<evidence type="ECO:0000313" key="11">
    <source>
        <dbReference type="EMBL" id="OAY74744.1"/>
    </source>
</evidence>
<evidence type="ECO:0000256" key="9">
    <source>
        <dbReference type="SAM" id="SignalP"/>
    </source>
</evidence>
<evidence type="ECO:0000256" key="1">
    <source>
        <dbReference type="ARBA" id="ARBA00007447"/>
    </source>
</evidence>
<organism evidence="11 12">
    <name type="scientific">Ananas comosus</name>
    <name type="common">Pineapple</name>
    <name type="synonym">Ananas ananas</name>
    <dbReference type="NCBI Taxonomy" id="4615"/>
    <lineage>
        <taxon>Eukaryota</taxon>
        <taxon>Viridiplantae</taxon>
        <taxon>Streptophyta</taxon>
        <taxon>Embryophyta</taxon>
        <taxon>Tracheophyta</taxon>
        <taxon>Spermatophyta</taxon>
        <taxon>Magnoliopsida</taxon>
        <taxon>Liliopsida</taxon>
        <taxon>Poales</taxon>
        <taxon>Bromeliaceae</taxon>
        <taxon>Bromelioideae</taxon>
        <taxon>Ananas</taxon>
    </lineage>
</organism>
<feature type="region of interest" description="Disordered" evidence="8">
    <location>
        <begin position="50"/>
        <end position="101"/>
    </location>
</feature>
<dbReference type="FunFam" id="2.40.70.10:FF:000034">
    <property type="entry name" value="Aspartyl protease family protein"/>
    <property type="match status" value="1"/>
</dbReference>
<feature type="domain" description="Peptidase A1" evidence="10">
    <location>
        <begin position="174"/>
        <end position="523"/>
    </location>
</feature>
<evidence type="ECO:0000256" key="7">
    <source>
        <dbReference type="RuleBase" id="RU000454"/>
    </source>
</evidence>
<dbReference type="InterPro" id="IPR021109">
    <property type="entry name" value="Peptidase_aspartic_dom_sf"/>
</dbReference>
<feature type="compositionally biased region" description="Pro residues" evidence="8">
    <location>
        <begin position="73"/>
        <end position="82"/>
    </location>
</feature>
<sequence>MAKSFQFQLYLLLILSIHFGPSSASLSSANFSTSRNPLLRGIELPSFNAVASDSGCSHRRTSSPVDESEAEKPAPPPPPPPLKLQLRQQAPRNPNVRETAQKDVLRIQTLFRRIADRKNQNSTSRLARTLAEKEKEKEKEKKTDDCGEPAVGPELAGRLVATLESGVTLGSGEYLMDVFVGTPPRHFSVILDTGSDLNWLQCAPCLACFDQHGPVFDPSASSSFRTVPCSDPRCALVASPDPPTPALPLPSPPLPLPLLLLTFTVNLTSPDDHGSNAFRRVDNVIFGCGHWNRGLFHGAAGLLGLGRGPLSFASQLRGLYGHAFSYCLVDRDSDMSVSSKLIFGEDRRLLAHPDLNYTAFVAGKDNPADTFYYVQIKGILVGGHMLQIPPETWELSGDGRGGTIVDSGTTLSYFADPAYRVIREAFVERVKNYPMVDDFPVLNPCYNVSGVEEVELPEFAIVFADGAVWNFPVENYFIRLEPEEMVCLAILGTPRSALSIIGNYQQQNFHILYDLDKSRLGFAPMRCAEV</sequence>
<proteinExistence type="inferred from homology"/>
<dbReference type="InterPro" id="IPR034161">
    <property type="entry name" value="Pepsin-like_plant"/>
</dbReference>